<keyword evidence="3" id="KW-1185">Reference proteome</keyword>
<evidence type="ECO:0000313" key="2">
    <source>
        <dbReference type="EMBL" id="MFD2248013.1"/>
    </source>
</evidence>
<gene>
    <name evidence="2" type="ORF">ACFSKP_17220</name>
</gene>
<dbReference type="RefSeq" id="WP_250431342.1">
    <property type="nucleotide sequence ID" value="NZ_JALPRR010000003.1"/>
</dbReference>
<dbReference type="Proteomes" id="UP001597374">
    <property type="component" value="Unassembled WGS sequence"/>
</dbReference>
<organism evidence="2 3">
    <name type="scientific">Pontibacter ruber</name>
    <dbReference type="NCBI Taxonomy" id="1343895"/>
    <lineage>
        <taxon>Bacteria</taxon>
        <taxon>Pseudomonadati</taxon>
        <taxon>Bacteroidota</taxon>
        <taxon>Cytophagia</taxon>
        <taxon>Cytophagales</taxon>
        <taxon>Hymenobacteraceae</taxon>
        <taxon>Pontibacter</taxon>
    </lineage>
</organism>
<dbReference type="EMBL" id="JBHUIM010000002">
    <property type="protein sequence ID" value="MFD2248013.1"/>
    <property type="molecule type" value="Genomic_DNA"/>
</dbReference>
<evidence type="ECO:0000259" key="1">
    <source>
        <dbReference type="PROSITE" id="PS51175"/>
    </source>
</evidence>
<protein>
    <submittedName>
        <fullName evidence="2">Glycogen debranching protein</fullName>
    </submittedName>
</protein>
<dbReference type="InterPro" id="IPR012341">
    <property type="entry name" value="6hp_glycosidase-like_sf"/>
</dbReference>
<evidence type="ECO:0000313" key="3">
    <source>
        <dbReference type="Proteomes" id="UP001597374"/>
    </source>
</evidence>
<accession>A0ABW5D364</accession>
<dbReference type="InterPro" id="IPR008928">
    <property type="entry name" value="6-hairpin_glycosidase_sf"/>
</dbReference>
<dbReference type="SUPFAM" id="SSF48208">
    <property type="entry name" value="Six-hairpin glycosidases"/>
    <property type="match status" value="1"/>
</dbReference>
<proteinExistence type="predicted"/>
<dbReference type="Pfam" id="PF17389">
    <property type="entry name" value="Bac_rhamnosid6H"/>
    <property type="match status" value="1"/>
</dbReference>
<dbReference type="PROSITE" id="PS51175">
    <property type="entry name" value="CBM6"/>
    <property type="match status" value="1"/>
</dbReference>
<dbReference type="InterPro" id="IPR008979">
    <property type="entry name" value="Galactose-bd-like_sf"/>
</dbReference>
<dbReference type="PROSITE" id="PS51257">
    <property type="entry name" value="PROKAR_LIPOPROTEIN"/>
    <property type="match status" value="1"/>
</dbReference>
<dbReference type="SUPFAM" id="SSF49785">
    <property type="entry name" value="Galactose-binding domain-like"/>
    <property type="match status" value="1"/>
</dbReference>
<sequence>MKPISLRSSILFSLLVLGSCQTQKPSGTAAETVSASVDVTPAKAIYQSKAYAVYPDSVVQGEFVARVLSSKELTSNYQSPVNAFMSPKVIFKFAINGRDNEMPSGVDHIFNCVASNGNCETPVITFGKQYKDETQVPNDVYLAPNTHMKVRLDMRPVLEAFKKQGFYTTATGDKIYKEDFKGVYIAGSTDPLSWDFDNLGGKKEAQLQDPEGDGVYEITLLMNENREEKMTAQQWKMTRNTAAFPQYQSDYPVSDALYNLAIEEMINAVEPDSTFRTGKEWAGVWTRDISYSIILSMAQLQPKVSRYSLMRKVKDGRIVQDTGTGGAYPISTDRMIWAVAAWEVYKATGDEQWLRDTYAIIKKSLLDDQKNALDTETGMMRGESSFLDWREQTYPRWMQPADIYESENLGTNAAHYQANMVAAQMAELLKDTEAAAGFRKVAEGIKAGINKHLWQQEKGYYGQYLYGRNYKILSPRAEALGEALAVLFGVADEERSKTIVAKTPVTDYGIPSIYPTIPGIPPYHNNGVWPFVQSYWGLAAAKAGNEASLTESISAIYRPAALFLTNKENFVAVNGDYAGTQINSSNMLWSLAGSLSMVYKVFFGMDFQANQLELKPFVPKAFAGNRSLTNYKYRNVVLNIEMSGYGNQIKSITMDGKPMERAVIPGNLTGTHTIKIELANNEAGGELNHTVDYTSPETPQVSYKGGKLTWPAVEGAVTYQVMKNGQLLEKTPNTSFAVSADSYAEYMVLAEDKQGVTSFGSEPVMVVSAKYKLVYELEKAAPKARLPYRDFSGTGFVETSKQKNKQVQVKVTIPEQGVYAIDFRYANGNGPINTSNKAAIRTLKKGNATVGTIVLPQRGNDEWSNWGFTNAVEVPLEKGTHTFSLTLEPHNENMHGEVNQAMLDYMRLVKIK</sequence>
<name>A0ABW5D364_9BACT</name>
<comment type="caution">
    <text evidence="2">The sequence shown here is derived from an EMBL/GenBank/DDBJ whole genome shotgun (WGS) entry which is preliminary data.</text>
</comment>
<reference evidence="3" key="1">
    <citation type="journal article" date="2019" name="Int. J. Syst. Evol. Microbiol.">
        <title>The Global Catalogue of Microorganisms (GCM) 10K type strain sequencing project: providing services to taxonomists for standard genome sequencing and annotation.</title>
        <authorList>
            <consortium name="The Broad Institute Genomics Platform"/>
            <consortium name="The Broad Institute Genome Sequencing Center for Infectious Disease"/>
            <person name="Wu L."/>
            <person name="Ma J."/>
        </authorList>
    </citation>
    <scope>NUCLEOTIDE SEQUENCE [LARGE SCALE GENOMIC DNA]</scope>
    <source>
        <strain evidence="3">CGMCC 4.1782</strain>
    </source>
</reference>
<dbReference type="Gene3D" id="1.50.10.10">
    <property type="match status" value="1"/>
</dbReference>
<dbReference type="InterPro" id="IPR035396">
    <property type="entry name" value="Bac_rhamnosid6H"/>
</dbReference>
<dbReference type="Gene3D" id="2.60.420.10">
    <property type="entry name" value="Maltose phosphorylase, domain 3"/>
    <property type="match status" value="1"/>
</dbReference>
<feature type="domain" description="CBM6" evidence="1">
    <location>
        <begin position="773"/>
        <end position="909"/>
    </location>
</feature>
<dbReference type="Gene3D" id="2.60.120.260">
    <property type="entry name" value="Galactose-binding domain-like"/>
    <property type="match status" value="1"/>
</dbReference>
<dbReference type="InterPro" id="IPR005084">
    <property type="entry name" value="CBM6"/>
</dbReference>